<gene>
    <name evidence="7" type="ORF">PLOB_00016337</name>
</gene>
<dbReference type="PANTHER" id="PTHR48081:SF8">
    <property type="entry name" value="ALPHA_BETA HYDROLASE FOLD-3 DOMAIN-CONTAINING PROTEIN-RELATED"/>
    <property type="match status" value="1"/>
</dbReference>
<dbReference type="InterPro" id="IPR035979">
    <property type="entry name" value="RBD_domain_sf"/>
</dbReference>
<dbReference type="InterPro" id="IPR050300">
    <property type="entry name" value="GDXG_lipolytic_enzyme"/>
</dbReference>
<keyword evidence="8" id="KW-1185">Reference proteome</keyword>
<feature type="domain" description="Alpha/beta hydrolase fold-3" evidence="6">
    <location>
        <begin position="1244"/>
        <end position="1300"/>
    </location>
</feature>
<feature type="domain" description="Alpha/beta hydrolase fold-3" evidence="6">
    <location>
        <begin position="1049"/>
        <end position="1195"/>
    </location>
</feature>
<evidence type="ECO:0000313" key="7">
    <source>
        <dbReference type="EMBL" id="CAH3034232.1"/>
    </source>
</evidence>
<dbReference type="Proteomes" id="UP001159405">
    <property type="component" value="Unassembled WGS sequence"/>
</dbReference>
<dbReference type="InterPro" id="IPR013094">
    <property type="entry name" value="AB_hydrolase_3"/>
</dbReference>
<evidence type="ECO:0008006" key="9">
    <source>
        <dbReference type="Google" id="ProtNLM"/>
    </source>
</evidence>
<evidence type="ECO:0000256" key="1">
    <source>
        <dbReference type="ARBA" id="ARBA00005991"/>
    </source>
</evidence>
<comment type="caution">
    <text evidence="7">The sequence shown here is derived from an EMBL/GenBank/DDBJ whole genome shotgun (WGS) entry which is preliminary data.</text>
</comment>
<name>A0ABN8MVM3_9CNID</name>
<evidence type="ECO:0000259" key="6">
    <source>
        <dbReference type="Pfam" id="PF07859"/>
    </source>
</evidence>
<feature type="domain" description="Alpha/beta hydrolase fold-3" evidence="6">
    <location>
        <begin position="624"/>
        <end position="770"/>
    </location>
</feature>
<accession>A0ABN8MVM3</accession>
<evidence type="ECO:0000259" key="5">
    <source>
        <dbReference type="Pfam" id="PF03467"/>
    </source>
</evidence>
<dbReference type="Pfam" id="PF03467">
    <property type="entry name" value="Smg4_UPF3"/>
    <property type="match status" value="1"/>
</dbReference>
<feature type="compositionally biased region" description="Basic and acidic residues" evidence="4">
    <location>
        <begin position="473"/>
        <end position="556"/>
    </location>
</feature>
<feature type="compositionally biased region" description="Basic and acidic residues" evidence="4">
    <location>
        <begin position="423"/>
        <end position="445"/>
    </location>
</feature>
<dbReference type="InterPro" id="IPR005120">
    <property type="entry name" value="UPF3_dom"/>
</dbReference>
<dbReference type="EMBL" id="CALNXK010000002">
    <property type="protein sequence ID" value="CAH3034232.1"/>
    <property type="molecule type" value="Genomic_DNA"/>
</dbReference>
<feature type="compositionally biased region" description="Low complexity" evidence="4">
    <location>
        <begin position="210"/>
        <end position="228"/>
    </location>
</feature>
<proteinExistence type="inferred from homology"/>
<keyword evidence="3" id="KW-0866">Nonsense-mediated mRNA decay</keyword>
<feature type="compositionally biased region" description="Polar residues" evidence="4">
    <location>
        <begin position="408"/>
        <end position="422"/>
    </location>
</feature>
<reference evidence="7 8" key="1">
    <citation type="submission" date="2022-05" db="EMBL/GenBank/DDBJ databases">
        <authorList>
            <consortium name="Genoscope - CEA"/>
            <person name="William W."/>
        </authorList>
    </citation>
    <scope>NUCLEOTIDE SEQUENCE [LARGE SCALE GENOMIC DNA]</scope>
</reference>
<comment type="similarity">
    <text evidence="1">Belongs to the RENT3 family.</text>
</comment>
<feature type="region of interest" description="Disordered" evidence="4">
    <location>
        <begin position="176"/>
        <end position="556"/>
    </location>
</feature>
<evidence type="ECO:0000256" key="2">
    <source>
        <dbReference type="ARBA" id="ARBA00022801"/>
    </source>
</evidence>
<dbReference type="CDD" id="cd12455">
    <property type="entry name" value="RRM_like_Smg4_UPF3"/>
    <property type="match status" value="1"/>
</dbReference>
<dbReference type="Gene3D" id="3.30.70.330">
    <property type="match status" value="1"/>
</dbReference>
<dbReference type="Pfam" id="PF07859">
    <property type="entry name" value="Abhydrolase_3"/>
    <property type="match status" value="4"/>
</dbReference>
<organism evidence="7 8">
    <name type="scientific">Porites lobata</name>
    <dbReference type="NCBI Taxonomy" id="104759"/>
    <lineage>
        <taxon>Eukaryota</taxon>
        <taxon>Metazoa</taxon>
        <taxon>Cnidaria</taxon>
        <taxon>Anthozoa</taxon>
        <taxon>Hexacorallia</taxon>
        <taxon>Scleractinia</taxon>
        <taxon>Fungiina</taxon>
        <taxon>Poritidae</taxon>
        <taxon>Porites</taxon>
    </lineage>
</organism>
<feature type="compositionally biased region" description="Basic and acidic residues" evidence="4">
    <location>
        <begin position="192"/>
        <end position="206"/>
    </location>
</feature>
<feature type="compositionally biased region" description="Basic and acidic residues" evidence="4">
    <location>
        <begin position="233"/>
        <end position="371"/>
    </location>
</feature>
<feature type="compositionally biased region" description="Basic and acidic residues" evidence="4">
    <location>
        <begin position="378"/>
        <end position="407"/>
    </location>
</feature>
<dbReference type="SUPFAM" id="SSF54928">
    <property type="entry name" value="RNA-binding domain, RBD"/>
    <property type="match status" value="1"/>
</dbReference>
<evidence type="ECO:0000256" key="4">
    <source>
        <dbReference type="SAM" id="MobiDB-lite"/>
    </source>
</evidence>
<keyword evidence="2" id="KW-0378">Hydrolase</keyword>
<evidence type="ECO:0000313" key="8">
    <source>
        <dbReference type="Proteomes" id="UP001159405"/>
    </source>
</evidence>
<feature type="domain" description="UPF3" evidence="5">
    <location>
        <begin position="24"/>
        <end position="180"/>
    </location>
</feature>
<dbReference type="Gene3D" id="3.40.50.1820">
    <property type="entry name" value="alpha/beta hydrolase"/>
    <property type="match status" value="2"/>
</dbReference>
<dbReference type="PANTHER" id="PTHR48081">
    <property type="entry name" value="AB HYDROLASE SUPERFAMILY PROTEIN C4A8.06C"/>
    <property type="match status" value="1"/>
</dbReference>
<dbReference type="SUPFAM" id="SSF53474">
    <property type="entry name" value="alpha/beta-Hydrolases"/>
    <property type="match status" value="2"/>
</dbReference>
<dbReference type="InterPro" id="IPR029058">
    <property type="entry name" value="AB_hydrolase_fold"/>
</dbReference>
<sequence length="1328" mass="150514">MGKTEEEKPSSTSKSKKERLLFPTKVVIRRLPPSLTEDQLKEELGDLPEHDFFYFVGSDMSFGPISFARAYINFKNRDDIIKFRDQFDGYRFVNSKGVEYPAVVEYAPYQGIPKKKSKKDPKMGTILEDPDYLAFVETLNQTEEPPPTIEMHLEEIEAKKSSSGNAKVSTPLLEYLKMKRSSRGRPISARGPPERKRRPEREELPKSPKKGSSSNLSSNKDSTAKSSSGQQPPKEEKPKDERKDAKNREESRRKDDVERKGNRDRDTKAPPPSKDKMDSKSPKGKDEKGRPESGRSGKRPDSRRFDDRRSEERRPNNRRDRGDSSDSSDRGRDDRYRKDNEGGRRDRRPDSRRDSRPSREPESKTKEKESLGKASDSAGKELKPSREQEREPTNAVGKEKEKKEKETTSVTGENKPQGQESKGNAKDEKRRSDERRVRNKDRPDRALYQPRTGPRGADPRSDTRDTASGTFFDQKEKSKDVKTKEKNREPDRDQTRKTRDDKPRDRDRDRYRDDHRERDRDRRSDRDRTRDKARDRDQGSDRSRGTEASKEERQDRIVAESRENYFIKSIGDSAIENTNYLLHVAKRIFAADEGPDLEVQDTKIANIPVRVYKPKYHAAKSTGVLYIHGGGWTLGSVALFHPLTYQLVQEANTVLISVEYRLAPKHTFPTQFHDCYAVVKTVLTTADKYGIDSNRVVVAGDGAGGNLATAIALKLRDENLRLAAQILLYPAVQFVDLSLPSFKTKDSPVLTQREMAQYWSYYMTGTPNLASSLLANNHSVHLRNTKYSSYVGVKDKEQQKAPKTPPENIPKAVIDGLIDYRASPLMADSLKGLPKTLLITCEYDVLKDDGLLYKARLLGDGVKVTHLNYMTYHGFVVFQTVPIFTTEEYRQGLRDITDYLKELTARKAVKTTKKVTISASQFSKKSQHRNGLDDINCCVFFSVTAAAFATMIVGLYWYQDLPEGLPDDQQFSARFIGAYLDFCRFLGRAASSKSIGDSAIENTNYLLHVAKRIFAADEGPDLEVQDTKIANIPVRVYKPKYHAAKSTGVLYIHGGGWTLGSVALFHPLTYQLVQEANTVLISVEYRLTPKHTFPTQFHDCYAVVKTVLTTADKYGIDSNRVVVAGDGAGGNLATAIALKLRDENLRLAAQILLYPAVQFVDLSLPSFKTKDSPVLTQREMAQYWSYYMTGTPNLASSLLANNHSVHLRNTKYSSYVGVKDKEQQKAPKTPPENIPKAVIDGLIDYRASPLMADSLKGLPKTLLITCEYDVLKDDGLLYKARLLGDGVKVTHLNYMTYHGFVVFQTVPIFTTEEYRQGLRDITDYLKEL</sequence>
<evidence type="ECO:0000256" key="3">
    <source>
        <dbReference type="ARBA" id="ARBA00023161"/>
    </source>
</evidence>
<feature type="domain" description="Alpha/beta hydrolase fold-3" evidence="6">
    <location>
        <begin position="819"/>
        <end position="875"/>
    </location>
</feature>
<dbReference type="InterPro" id="IPR012677">
    <property type="entry name" value="Nucleotide-bd_a/b_plait_sf"/>
</dbReference>
<protein>
    <recommendedName>
        <fullName evidence="9">Arylacetamide deacetylase</fullName>
    </recommendedName>
</protein>